<organism evidence="2 3">
    <name type="scientific">Chitinimonas arctica</name>
    <dbReference type="NCBI Taxonomy" id="2594795"/>
    <lineage>
        <taxon>Bacteria</taxon>
        <taxon>Pseudomonadati</taxon>
        <taxon>Pseudomonadota</taxon>
        <taxon>Betaproteobacteria</taxon>
        <taxon>Neisseriales</taxon>
        <taxon>Chitinibacteraceae</taxon>
        <taxon>Chitinimonas</taxon>
    </lineage>
</organism>
<sequence length="218" mass="23863">MTRSYNLDTKAAEKADAKSSRIQTTGEYIGAFKYAIAVKSSRTGTEGIELHFEDTDKQEARITLWTAKASGEMLTGNNVLHAIMTCLSLRSIQATRQTIELYDHKAGAKVPKDVDAYADLASKRIGLLLQLAPEEYLDSQQAIKIANRLELYSVFNADTRMVATEILSRSARADKLEKLKASLKDKALKKLSVGKSNAPQAGPASGGGFEDFEDDIPF</sequence>
<gene>
    <name evidence="2" type="ORF">FNU76_00580</name>
</gene>
<proteinExistence type="predicted"/>
<dbReference type="AlphaFoldDB" id="A0A516S9Y1"/>
<name>A0A516S9Y1_9NEIS</name>
<evidence type="ECO:0000313" key="2">
    <source>
        <dbReference type="EMBL" id="QDQ24961.1"/>
    </source>
</evidence>
<reference evidence="3" key="1">
    <citation type="submission" date="2019-07" db="EMBL/GenBank/DDBJ databases">
        <title>Chitinimonas sp. nov., isolated from Ny-Alesund, arctica soil.</title>
        <authorList>
            <person name="Xu Q."/>
            <person name="Peng F."/>
        </authorList>
    </citation>
    <scope>NUCLEOTIDE SEQUENCE [LARGE SCALE GENOMIC DNA]</scope>
    <source>
        <strain evidence="3">R3-44</strain>
    </source>
</reference>
<feature type="region of interest" description="Disordered" evidence="1">
    <location>
        <begin position="194"/>
        <end position="218"/>
    </location>
</feature>
<dbReference type="RefSeq" id="WP_143855886.1">
    <property type="nucleotide sequence ID" value="NZ_CP041730.1"/>
</dbReference>
<keyword evidence="3" id="KW-1185">Reference proteome</keyword>
<protein>
    <recommendedName>
        <fullName evidence="4">DUF669 domain-containing protein</fullName>
    </recommendedName>
</protein>
<accession>A0A516S9Y1</accession>
<dbReference type="OrthoDB" id="8612860at2"/>
<dbReference type="KEGG" id="cari:FNU76_00580"/>
<dbReference type="Proteomes" id="UP000317550">
    <property type="component" value="Chromosome"/>
</dbReference>
<evidence type="ECO:0000256" key="1">
    <source>
        <dbReference type="SAM" id="MobiDB-lite"/>
    </source>
</evidence>
<evidence type="ECO:0008006" key="4">
    <source>
        <dbReference type="Google" id="ProtNLM"/>
    </source>
</evidence>
<dbReference type="EMBL" id="CP041730">
    <property type="protein sequence ID" value="QDQ24961.1"/>
    <property type="molecule type" value="Genomic_DNA"/>
</dbReference>
<evidence type="ECO:0000313" key="3">
    <source>
        <dbReference type="Proteomes" id="UP000317550"/>
    </source>
</evidence>